<accession>A0A7R8ZPP5</accession>
<sequence length="69" mass="7622">MASEVQKEPSGLEVQSLDEVYHMTKSEDFEVPNHPNDFSGSGETVPLQDVIPESMDNGNQTCDVPDQIE</sequence>
<evidence type="ECO:0000313" key="2">
    <source>
        <dbReference type="EMBL" id="CAD7229557.1"/>
    </source>
</evidence>
<gene>
    <name evidence="2" type="ORF">CTOB1V02_LOCUS7426</name>
</gene>
<name>A0A7R8ZPP5_9CRUS</name>
<proteinExistence type="predicted"/>
<reference evidence="2" key="1">
    <citation type="submission" date="2020-11" db="EMBL/GenBank/DDBJ databases">
        <authorList>
            <person name="Tran Van P."/>
        </authorList>
    </citation>
    <scope>NUCLEOTIDE SEQUENCE</scope>
</reference>
<feature type="non-terminal residue" evidence="2">
    <location>
        <position position="69"/>
    </location>
</feature>
<dbReference type="EMBL" id="OB662140">
    <property type="protein sequence ID" value="CAD7229557.1"/>
    <property type="molecule type" value="Genomic_DNA"/>
</dbReference>
<organism evidence="2">
    <name type="scientific">Cyprideis torosa</name>
    <dbReference type="NCBI Taxonomy" id="163714"/>
    <lineage>
        <taxon>Eukaryota</taxon>
        <taxon>Metazoa</taxon>
        <taxon>Ecdysozoa</taxon>
        <taxon>Arthropoda</taxon>
        <taxon>Crustacea</taxon>
        <taxon>Oligostraca</taxon>
        <taxon>Ostracoda</taxon>
        <taxon>Podocopa</taxon>
        <taxon>Podocopida</taxon>
        <taxon>Cytherocopina</taxon>
        <taxon>Cytheroidea</taxon>
        <taxon>Cytherideidae</taxon>
        <taxon>Cyprideis</taxon>
    </lineage>
</organism>
<dbReference type="AlphaFoldDB" id="A0A7R8ZPP5"/>
<protein>
    <submittedName>
        <fullName evidence="2">Uncharacterized protein</fullName>
    </submittedName>
</protein>
<feature type="region of interest" description="Disordered" evidence="1">
    <location>
        <begin position="28"/>
        <end position="69"/>
    </location>
</feature>
<evidence type="ECO:0000256" key="1">
    <source>
        <dbReference type="SAM" id="MobiDB-lite"/>
    </source>
</evidence>